<dbReference type="Proteomes" id="UP000551758">
    <property type="component" value="Unassembled WGS sequence"/>
</dbReference>
<evidence type="ECO:0000313" key="3">
    <source>
        <dbReference type="Proteomes" id="UP000551758"/>
    </source>
</evidence>
<comment type="caution">
    <text evidence="2">The sequence shown here is derived from an EMBL/GenBank/DDBJ whole genome shotgun (WGS) entry which is preliminary data.</text>
</comment>
<name>A0A7J7EIZ3_DICBM</name>
<evidence type="ECO:0000256" key="1">
    <source>
        <dbReference type="SAM" id="Phobius"/>
    </source>
</evidence>
<keyword evidence="3" id="KW-1185">Reference proteome</keyword>
<accession>A0A7J7EIZ3</accession>
<keyword evidence="1" id="KW-0812">Transmembrane</keyword>
<dbReference type="EMBL" id="JACDTQ010002758">
    <property type="protein sequence ID" value="KAF5915735.1"/>
    <property type="molecule type" value="Genomic_DNA"/>
</dbReference>
<gene>
    <name evidence="2" type="ORF">HPG69_011548</name>
</gene>
<dbReference type="AlphaFoldDB" id="A0A7J7EIZ3"/>
<sequence>MLSPTFVLWDVGYPLYTYGSIITIALIIWQVKKSCQGLRLAPNRSSDSQQALINVPFPTLTKGEGLEWHLLQRQLQLQRGLPAIAPRSLDAENHTTSL</sequence>
<keyword evidence="1" id="KW-1133">Transmembrane helix</keyword>
<reference evidence="2 3" key="1">
    <citation type="journal article" date="2020" name="Mol. Biol. Evol.">
        <title>Interspecific Gene Flow and the Evolution of Specialization in Black and White Rhinoceros.</title>
        <authorList>
            <person name="Moodley Y."/>
            <person name="Westbury M.V."/>
            <person name="Russo I.M."/>
            <person name="Gopalakrishnan S."/>
            <person name="Rakotoarivelo A."/>
            <person name="Olsen R.A."/>
            <person name="Prost S."/>
            <person name="Tunstall T."/>
            <person name="Ryder O.A."/>
            <person name="Dalen L."/>
            <person name="Bruford M.W."/>
        </authorList>
    </citation>
    <scope>NUCLEOTIDE SEQUENCE [LARGE SCALE GENOMIC DNA]</scope>
    <source>
        <strain evidence="2">SBR-YM</strain>
        <tissue evidence="2">Skin</tissue>
    </source>
</reference>
<keyword evidence="1" id="KW-0472">Membrane</keyword>
<feature type="transmembrane region" description="Helical" evidence="1">
    <location>
        <begin position="6"/>
        <end position="29"/>
    </location>
</feature>
<protein>
    <submittedName>
        <fullName evidence="2">Uncharacterized protein</fullName>
    </submittedName>
</protein>
<evidence type="ECO:0000313" key="2">
    <source>
        <dbReference type="EMBL" id="KAF5915735.1"/>
    </source>
</evidence>
<proteinExistence type="predicted"/>
<organism evidence="2 3">
    <name type="scientific">Diceros bicornis minor</name>
    <name type="common">South-central black rhinoceros</name>
    <dbReference type="NCBI Taxonomy" id="77932"/>
    <lineage>
        <taxon>Eukaryota</taxon>
        <taxon>Metazoa</taxon>
        <taxon>Chordata</taxon>
        <taxon>Craniata</taxon>
        <taxon>Vertebrata</taxon>
        <taxon>Euteleostomi</taxon>
        <taxon>Mammalia</taxon>
        <taxon>Eutheria</taxon>
        <taxon>Laurasiatheria</taxon>
        <taxon>Perissodactyla</taxon>
        <taxon>Rhinocerotidae</taxon>
        <taxon>Diceros</taxon>
    </lineage>
</organism>